<evidence type="ECO:0000256" key="1">
    <source>
        <dbReference type="SAM" id="MobiDB-lite"/>
    </source>
</evidence>
<evidence type="ECO:0000313" key="2">
    <source>
        <dbReference type="EMBL" id="KAJ1155126.1"/>
    </source>
</evidence>
<gene>
    <name evidence="2" type="ORF">NDU88_007861</name>
</gene>
<keyword evidence="3" id="KW-1185">Reference proteome</keyword>
<feature type="region of interest" description="Disordered" evidence="1">
    <location>
        <begin position="25"/>
        <end position="94"/>
    </location>
</feature>
<dbReference type="Proteomes" id="UP001066276">
    <property type="component" value="Chromosome 5"/>
</dbReference>
<comment type="caution">
    <text evidence="2">The sequence shown here is derived from an EMBL/GenBank/DDBJ whole genome shotgun (WGS) entry which is preliminary data.</text>
</comment>
<dbReference type="EMBL" id="JANPWB010000009">
    <property type="protein sequence ID" value="KAJ1155126.1"/>
    <property type="molecule type" value="Genomic_DNA"/>
</dbReference>
<reference evidence="2" key="1">
    <citation type="journal article" date="2022" name="bioRxiv">
        <title>Sequencing and chromosome-scale assembly of the giantPleurodeles waltlgenome.</title>
        <authorList>
            <person name="Brown T."/>
            <person name="Elewa A."/>
            <person name="Iarovenko S."/>
            <person name="Subramanian E."/>
            <person name="Araus A.J."/>
            <person name="Petzold A."/>
            <person name="Susuki M."/>
            <person name="Suzuki K.-i.T."/>
            <person name="Hayashi T."/>
            <person name="Toyoda A."/>
            <person name="Oliveira C."/>
            <person name="Osipova E."/>
            <person name="Leigh N.D."/>
            <person name="Simon A."/>
            <person name="Yun M.H."/>
        </authorList>
    </citation>
    <scope>NUCLEOTIDE SEQUENCE</scope>
    <source>
        <strain evidence="2">20211129_DDA</strain>
        <tissue evidence="2">Liver</tissue>
    </source>
</reference>
<evidence type="ECO:0000313" key="3">
    <source>
        <dbReference type="Proteomes" id="UP001066276"/>
    </source>
</evidence>
<name>A0AAV7RU27_PLEWA</name>
<accession>A0AAV7RU27</accession>
<sequence>MAFEVWGEPRNCFVVERAVGLAPAKGEGGKVASRSFSGSSSYSLRSTKRAKKSAVAEECETSQKQITAKNKEEQNNNNNKRKTTLNKPGTVSNKKVRVTPSLRTYFRVLPGAPRMPTSEERMQCEEGDSALVRSKDREASVGLNITGPADNSDHNPIMVQYSPPEVCPEKQGALGGGCGDRQGDAQLPCEEESLKIRLATPSQAC</sequence>
<organism evidence="2 3">
    <name type="scientific">Pleurodeles waltl</name>
    <name type="common">Iberian ribbed newt</name>
    <dbReference type="NCBI Taxonomy" id="8319"/>
    <lineage>
        <taxon>Eukaryota</taxon>
        <taxon>Metazoa</taxon>
        <taxon>Chordata</taxon>
        <taxon>Craniata</taxon>
        <taxon>Vertebrata</taxon>
        <taxon>Euteleostomi</taxon>
        <taxon>Amphibia</taxon>
        <taxon>Batrachia</taxon>
        <taxon>Caudata</taxon>
        <taxon>Salamandroidea</taxon>
        <taxon>Salamandridae</taxon>
        <taxon>Pleurodelinae</taxon>
        <taxon>Pleurodeles</taxon>
    </lineage>
</organism>
<protein>
    <submittedName>
        <fullName evidence="2">Uncharacterized protein</fullName>
    </submittedName>
</protein>
<dbReference type="AlphaFoldDB" id="A0AAV7RU27"/>
<feature type="compositionally biased region" description="Low complexity" evidence="1">
    <location>
        <begin position="33"/>
        <end position="45"/>
    </location>
</feature>
<proteinExistence type="predicted"/>